<protein>
    <submittedName>
        <fullName evidence="2">Uncharacterized protein</fullName>
    </submittedName>
</protein>
<sequence>MDKNLAQEAILAALSGKWQLALSLNKEILKSEPNDIEALNRLARAYSEIGNIKKAKVTAQKALKIDPFNPIASKALEKWKGLKKSEVYAQKPSDPQIFLEEPGRTKILNLLHLGSPKIMAKLDAGDEVKLNSHPHKVSVNTFDGKYIGKLPDDLSARIRKLISLGNEYQVFIKSIDKNGVKVFIREVKRSPNLNDIPSFSSEKIEYVSFTPPELVHRKEEFEVEAEEDEE</sequence>
<dbReference type="Proteomes" id="UP000034932">
    <property type="component" value="Unassembled WGS sequence"/>
</dbReference>
<keyword evidence="1" id="KW-0802">TPR repeat</keyword>
<dbReference type="InterPro" id="IPR011990">
    <property type="entry name" value="TPR-like_helical_dom_sf"/>
</dbReference>
<dbReference type="SUPFAM" id="SSF48452">
    <property type="entry name" value="TPR-like"/>
    <property type="match status" value="1"/>
</dbReference>
<dbReference type="PROSITE" id="PS50005">
    <property type="entry name" value="TPR"/>
    <property type="match status" value="1"/>
</dbReference>
<organism evidence="2 3">
    <name type="scientific">Candidatus Woesebacteria bacterium GW2011_GWB1_39_10b</name>
    <dbReference type="NCBI Taxonomy" id="1618573"/>
    <lineage>
        <taxon>Bacteria</taxon>
        <taxon>Candidatus Woeseibacteriota</taxon>
    </lineage>
</organism>
<accession>A0A0G0LZF8</accession>
<dbReference type="EMBL" id="LBVW01000012">
    <property type="protein sequence ID" value="KKQ93415.1"/>
    <property type="molecule type" value="Genomic_DNA"/>
</dbReference>
<evidence type="ECO:0000313" key="2">
    <source>
        <dbReference type="EMBL" id="KKQ93415.1"/>
    </source>
</evidence>
<dbReference type="AlphaFoldDB" id="A0A0G0LZF8"/>
<dbReference type="STRING" id="1618573.UT19_C0012G0004"/>
<reference evidence="2 3" key="1">
    <citation type="journal article" date="2015" name="Nature">
        <title>rRNA introns, odd ribosomes, and small enigmatic genomes across a large radiation of phyla.</title>
        <authorList>
            <person name="Brown C.T."/>
            <person name="Hug L.A."/>
            <person name="Thomas B.C."/>
            <person name="Sharon I."/>
            <person name="Castelle C.J."/>
            <person name="Singh A."/>
            <person name="Wilkins M.J."/>
            <person name="Williams K.H."/>
            <person name="Banfield J.F."/>
        </authorList>
    </citation>
    <scope>NUCLEOTIDE SEQUENCE [LARGE SCALE GENOMIC DNA]</scope>
</reference>
<feature type="repeat" description="TPR" evidence="1">
    <location>
        <begin position="36"/>
        <end position="69"/>
    </location>
</feature>
<dbReference type="Gene3D" id="1.25.40.10">
    <property type="entry name" value="Tetratricopeptide repeat domain"/>
    <property type="match status" value="1"/>
</dbReference>
<dbReference type="SMART" id="SM00028">
    <property type="entry name" value="TPR"/>
    <property type="match status" value="1"/>
</dbReference>
<gene>
    <name evidence="2" type="ORF">UT19_C0012G0004</name>
</gene>
<comment type="caution">
    <text evidence="2">The sequence shown here is derived from an EMBL/GenBank/DDBJ whole genome shotgun (WGS) entry which is preliminary data.</text>
</comment>
<dbReference type="InterPro" id="IPR019734">
    <property type="entry name" value="TPR_rpt"/>
</dbReference>
<proteinExistence type="predicted"/>
<name>A0A0G0LZF8_9BACT</name>
<evidence type="ECO:0000313" key="3">
    <source>
        <dbReference type="Proteomes" id="UP000034932"/>
    </source>
</evidence>
<evidence type="ECO:0000256" key="1">
    <source>
        <dbReference type="PROSITE-ProRule" id="PRU00339"/>
    </source>
</evidence>
<dbReference type="Pfam" id="PF14559">
    <property type="entry name" value="TPR_19"/>
    <property type="match status" value="1"/>
</dbReference>